<evidence type="ECO:0000313" key="19">
    <source>
        <dbReference type="EMBL" id="EDO0985452.1"/>
    </source>
</evidence>
<evidence type="ECO:0000313" key="49">
    <source>
        <dbReference type="Proteomes" id="UP000843503"/>
    </source>
</evidence>
<dbReference type="EMBL" id="JACAVN010000001">
    <property type="protein sequence ID" value="NYA00713.1"/>
    <property type="molecule type" value="Genomic_DNA"/>
</dbReference>
<dbReference type="Proteomes" id="UP000403352">
    <property type="component" value="Unassembled WGS sequence"/>
</dbReference>
<dbReference type="Proteomes" id="UP000840039">
    <property type="component" value="Unassembled WGS sequence"/>
</dbReference>
<dbReference type="EMBL" id="AAAQQZ010000005">
    <property type="protein sequence ID" value="EAE1339412.1"/>
    <property type="molecule type" value="Genomic_DNA"/>
</dbReference>
<evidence type="ECO:0000313" key="7">
    <source>
        <dbReference type="EMBL" id="EAE4940505.1"/>
    </source>
</evidence>
<evidence type="ECO:0000313" key="37">
    <source>
        <dbReference type="Proteomes" id="UP000467536"/>
    </source>
</evidence>
<dbReference type="EMBL" id="AABGUK010000001">
    <property type="protein sequence ID" value="EAH4241116.1"/>
    <property type="molecule type" value="Genomic_DNA"/>
</dbReference>
<protein>
    <submittedName>
        <fullName evidence="23">PTS glucitol/sorbitol transporter subunit IIA</fullName>
    </submittedName>
    <submittedName>
        <fullName evidence="7">PTS sorbitol transporter subunit IIA</fullName>
    </submittedName>
    <submittedName>
        <fullName evidence="26">PTS system glucitol/sorbitol-specific EIIA component</fullName>
        <ecNumber evidence="26">2.7.1.198</ecNumber>
    </submittedName>
</protein>
<dbReference type="EMBL" id="DAAIHR010000007">
    <property type="protein sequence ID" value="HAB8398522.1"/>
    <property type="molecule type" value="Genomic_DNA"/>
</dbReference>
<dbReference type="PROSITE" id="PS51097">
    <property type="entry name" value="PTS_EIIA_TYPE_5"/>
    <property type="match status" value="1"/>
</dbReference>
<evidence type="ECO:0000313" key="35">
    <source>
        <dbReference type="Proteomes" id="UP000427828"/>
    </source>
</evidence>
<dbReference type="Proteomes" id="UP000365297">
    <property type="component" value="Unassembled WGS sequence"/>
</dbReference>
<evidence type="ECO:0000313" key="44">
    <source>
        <dbReference type="Proteomes" id="UP000533021"/>
    </source>
</evidence>
<dbReference type="Proteomes" id="UP000272537">
    <property type="component" value="Unassembled WGS sequence"/>
</dbReference>
<proteinExistence type="predicted"/>
<dbReference type="Proteomes" id="UP000336166">
    <property type="component" value="Unassembled WGS sequence"/>
</dbReference>
<dbReference type="Proteomes" id="UP000843503">
    <property type="component" value="Unassembled WGS sequence"/>
</dbReference>
<evidence type="ECO:0000313" key="20">
    <source>
        <dbReference type="EMBL" id="HAA8053178.1"/>
    </source>
</evidence>
<organism evidence="7 33">
    <name type="scientific">Listeria monocytogenes</name>
    <dbReference type="NCBI Taxonomy" id="1639"/>
    <lineage>
        <taxon>Bacteria</taxon>
        <taxon>Bacillati</taxon>
        <taxon>Bacillota</taxon>
        <taxon>Bacilli</taxon>
        <taxon>Bacillales</taxon>
        <taxon>Listeriaceae</taxon>
        <taxon>Listeria</taxon>
    </lineage>
</organism>
<dbReference type="EMBL" id="AALAQH010000001">
    <property type="protein sequence ID" value="ECX6923774.1"/>
    <property type="molecule type" value="Genomic_DNA"/>
</dbReference>
<dbReference type="Proteomes" id="UP000368512">
    <property type="component" value="Unassembled WGS sequence"/>
</dbReference>
<evidence type="ECO:0000313" key="46">
    <source>
        <dbReference type="Proteomes" id="UP000546397"/>
    </source>
</evidence>
<evidence type="ECO:0000313" key="50">
    <source>
        <dbReference type="Proteomes" id="UP000843775"/>
    </source>
</evidence>
<evidence type="ECO:0000313" key="26">
    <source>
        <dbReference type="EMBL" id="RKA11158.1"/>
    </source>
</evidence>
<dbReference type="Proteomes" id="UP000358545">
    <property type="component" value="Unassembled WGS sequence"/>
</dbReference>
<dbReference type="GO" id="GO:0005737">
    <property type="term" value="C:cytoplasm"/>
    <property type="evidence" value="ECO:0007669"/>
    <property type="project" value="InterPro"/>
</dbReference>
<dbReference type="Proteomes" id="UP000393182">
    <property type="component" value="Unassembled WGS sequence"/>
</dbReference>
<evidence type="ECO:0000313" key="16">
    <source>
        <dbReference type="EMBL" id="EAH4241116.1"/>
    </source>
</evidence>
<dbReference type="EMBL" id="AAAJWF010000001">
    <property type="protein sequence ID" value="EAC7479132.1"/>
    <property type="molecule type" value="Genomic_DNA"/>
</dbReference>
<dbReference type="Proteomes" id="UP000840197">
    <property type="component" value="Unassembled WGS sequence"/>
</dbReference>
<evidence type="ECO:0000313" key="22">
    <source>
        <dbReference type="EMBL" id="HAC1755395.1"/>
    </source>
</evidence>
<evidence type="ECO:0000313" key="31">
    <source>
        <dbReference type="Proteomes" id="UP000368512"/>
    </source>
</evidence>
<evidence type="ECO:0000313" key="32">
    <source>
        <dbReference type="Proteomes" id="UP000379076"/>
    </source>
</evidence>
<reference evidence="28 29" key="4">
    <citation type="submission" date="2018-06" db="EMBL/GenBank/DDBJ databases">
        <authorList>
            <consortium name="PulseNet: The National Subtyping Network for Foodborne Disease Surveillance"/>
            <person name="Tarr C.L."/>
            <person name="Trees E."/>
            <person name="Katz L.S."/>
            <person name="Carleton-Romer H.A."/>
            <person name="Stroika S."/>
            <person name="Kucerova Z."/>
            <person name="Roache K.F."/>
            <person name="Sabol A.L."/>
            <person name="Besser J."/>
            <person name="Gerner-Smidt P."/>
        </authorList>
    </citation>
    <scope>NUCLEOTIDE SEQUENCE [LARGE SCALE GENOMIC DNA]</scope>
    <source>
        <strain evidence="6 28">PNUSAL000134</strain>
        <strain evidence="8 29">PNUSAL002180</strain>
        <strain evidence="9 38">PNUSAL002298</strain>
        <strain evidence="18 39">PNUSAL005692</strain>
    </source>
</reference>
<dbReference type="EMBL" id="AANEHK010000004">
    <property type="protein sequence ID" value="EDO0985452.1"/>
    <property type="molecule type" value="Genomic_DNA"/>
</dbReference>
<dbReference type="EMBL" id="QDAY01000001">
    <property type="protein sequence ID" value="KAA9453172.1"/>
    <property type="molecule type" value="Genomic_DNA"/>
</dbReference>
<dbReference type="EMBL" id="AABFVG010000006">
    <property type="protein sequence ID" value="EAH2282486.1"/>
    <property type="molecule type" value="Genomic_DNA"/>
</dbReference>
<dbReference type="Proteomes" id="UP000546397">
    <property type="component" value="Unassembled WGS sequence"/>
</dbReference>
<evidence type="ECO:0000313" key="17">
    <source>
        <dbReference type="EMBL" id="ECX6923774.1"/>
    </source>
</evidence>
<dbReference type="Pfam" id="PF03829">
    <property type="entry name" value="PTSIIA_gutA"/>
    <property type="match status" value="1"/>
</dbReference>
<evidence type="ECO:0000313" key="36">
    <source>
        <dbReference type="Proteomes" id="UP000460224"/>
    </source>
</evidence>
<dbReference type="Proteomes" id="UP000527632">
    <property type="component" value="Unassembled WGS sequence"/>
</dbReference>
<dbReference type="AlphaFoldDB" id="A0A0B8R5Y7"/>
<evidence type="ECO:0000313" key="9">
    <source>
        <dbReference type="EMBL" id="EAG1892054.1"/>
    </source>
</evidence>
<comment type="caution">
    <text evidence="7">The sequence shown here is derived from an EMBL/GenBank/DDBJ whole genome shotgun (WGS) entry which is preliminary data.</text>
</comment>
<evidence type="ECO:0000313" key="48">
    <source>
        <dbReference type="Proteomes" id="UP000840197"/>
    </source>
</evidence>
<evidence type="ECO:0000313" key="41">
    <source>
        <dbReference type="Proteomes" id="UP000527632"/>
    </source>
</evidence>
<evidence type="ECO:0000313" key="10">
    <source>
        <dbReference type="EMBL" id="EAG4462304.1"/>
    </source>
</evidence>
<keyword evidence="26" id="KW-0808">Transferase</keyword>
<dbReference type="EMBL" id="AAAREG010000007">
    <property type="protein sequence ID" value="EAE2354637.1"/>
    <property type="molecule type" value="Genomic_DNA"/>
</dbReference>
<gene>
    <name evidence="26" type="primary">srlb</name>
    <name evidence="8" type="ORF">A8L61_13925</name>
    <name evidence="11" type="ORF">AB917_07430</name>
    <name evidence="5" type="ORF">ART25_10880</name>
    <name evidence="2" type="ORF">ARY78_11560</name>
    <name evidence="9" type="ORF">BB997_00360</name>
    <name evidence="17" type="ORF">BCZ19_03765</name>
    <name evidence="10" type="ORF">CA369_08400</name>
    <name evidence="12" type="ORF">CW845_09880</name>
    <name evidence="14" type="ORF">D4920_10415</name>
    <name evidence="13" type="ORF">D4B11_03110</name>
    <name evidence="15" type="ORF">D5N24_09770</name>
    <name evidence="24" type="ORF">DCK61_01595</name>
    <name evidence="3" type="ORF">DQ70_00360</name>
    <name evidence="26" type="ORF">DYZ80_00691</name>
    <name evidence="7" type="ORF">E1W56_00395</name>
    <name evidence="16" type="ORF">E5F58_03765</name>
    <name evidence="18" type="ORF">F6515_05250</name>
    <name evidence="19" type="ORF">FV747_05495</name>
    <name evidence="20" type="ORF">GHH22_08420</name>
    <name evidence="22" type="ORF">GI949_10510</name>
    <name evidence="21" type="ORF">GYR60_08310</name>
    <name evidence="23" type="ORF">HQN34_000207</name>
    <name evidence="25" type="ORF">HZJ64_02620</name>
    <name evidence="4" type="ORF">QD52_03760</name>
    <name evidence="6" type="ORF">Y261_09795</name>
</gene>
<reference evidence="22" key="8">
    <citation type="submission" date="2019-11" db="EMBL/GenBank/DDBJ databases">
        <authorList>
            <consortium name="NCBI Pathogen Detection Project"/>
        </authorList>
    </citation>
    <scope>NUCLEOTIDE SEQUENCE</scope>
    <source>
        <strain evidence="20">09CEB371LM</strain>
        <strain evidence="23">2017-325981-023-01</strain>
        <strain evidence="21">CFIAFB20130012</strain>
        <strain evidence="22">DMG1500109</strain>
    </source>
</reference>
<dbReference type="EMBL" id="DAAJZA010000007">
    <property type="protein sequence ID" value="HAC1755395.1"/>
    <property type="molecule type" value="Genomic_DNA"/>
</dbReference>
<dbReference type="EMBL" id="AABDGJ010000004">
    <property type="protein sequence ID" value="EAG6990416.1"/>
    <property type="molecule type" value="Genomic_DNA"/>
</dbReference>
<evidence type="ECO:0000313" key="40">
    <source>
        <dbReference type="Proteomes" id="UP000522199"/>
    </source>
</evidence>
<evidence type="ECO:0000313" key="29">
    <source>
        <dbReference type="Proteomes" id="UP000358545"/>
    </source>
</evidence>
<evidence type="ECO:0000313" key="18">
    <source>
        <dbReference type="EMBL" id="ECY9782395.1"/>
    </source>
</evidence>
<dbReference type="Proteomes" id="UP000522199">
    <property type="component" value="Unassembled WGS sequence"/>
</dbReference>
<evidence type="ECO:0000313" key="6">
    <source>
        <dbReference type="EMBL" id="EAE2354637.1"/>
    </source>
</evidence>
<evidence type="ECO:0000313" key="39">
    <source>
        <dbReference type="Proteomes" id="UP000489121"/>
    </source>
</evidence>
<dbReference type="EMBL" id="AABBZO010000008">
    <property type="protein sequence ID" value="EAG4462304.1"/>
    <property type="molecule type" value="Genomic_DNA"/>
</dbReference>
<dbReference type="GO" id="GO:0008982">
    <property type="term" value="F:protein-N(PI)-phosphohistidine-sugar phosphotransferase activity"/>
    <property type="evidence" value="ECO:0007669"/>
    <property type="project" value="InterPro"/>
</dbReference>
<dbReference type="EMBL" id="AAAIXK010000006">
    <property type="protein sequence ID" value="EAC5551066.1"/>
    <property type="molecule type" value="Genomic_DNA"/>
</dbReference>
<evidence type="ECO:0000313" key="14">
    <source>
        <dbReference type="EMBL" id="EAH2282486.1"/>
    </source>
</evidence>
<dbReference type="EMBL" id="AABEKY010000005">
    <property type="protein sequence ID" value="EAG9387793.1"/>
    <property type="molecule type" value="Genomic_DNA"/>
</dbReference>
<evidence type="ECO:0000313" key="23">
    <source>
        <dbReference type="EMBL" id="HAJ9592042.1"/>
    </source>
</evidence>
<evidence type="ECO:0000313" key="11">
    <source>
        <dbReference type="EMBL" id="EAG6990416.1"/>
    </source>
</evidence>
<dbReference type="GO" id="GO:0009401">
    <property type="term" value="P:phosphoenolpyruvate-dependent sugar phosphotransferase system"/>
    <property type="evidence" value="ECO:0007669"/>
    <property type="project" value="InterPro"/>
</dbReference>
<dbReference type="GO" id="GO:0016301">
    <property type="term" value="F:kinase activity"/>
    <property type="evidence" value="ECO:0007669"/>
    <property type="project" value="TreeGrafter"/>
</dbReference>
<dbReference type="Gene3D" id="2.40.33.40">
    <property type="entry name" value="Phosphotransferase system, glucitol/sorbitol-specific IIA component"/>
    <property type="match status" value="1"/>
</dbReference>
<name>A0A0B8R5Y7_LISMN</name>
<dbReference type="FunFam" id="2.40.33.40:FF:000003">
    <property type="entry name" value="PTS sorbitol transporter subunit IIA"/>
    <property type="match status" value="1"/>
</dbReference>
<dbReference type="SUPFAM" id="SSF141530">
    <property type="entry name" value="PTSIIA/GutA-like"/>
    <property type="match status" value="1"/>
</dbReference>
<dbReference type="EC" id="2.7.1.198" evidence="26"/>
<dbReference type="EMBL" id="AABGHY010000006">
    <property type="protein sequence ID" value="EAH3294685.1"/>
    <property type="molecule type" value="Genomic_DNA"/>
</dbReference>
<dbReference type="Proteomes" id="UP000533021">
    <property type="component" value="Unassembled WGS sequence"/>
</dbReference>
<evidence type="ECO:0000313" key="15">
    <source>
        <dbReference type="EMBL" id="EAH3294685.1"/>
    </source>
</evidence>
<dbReference type="InterPro" id="IPR004716">
    <property type="entry name" value="PTS_IIA_glucitol/sorbitol-sp"/>
</dbReference>
<evidence type="ECO:0000313" key="28">
    <source>
        <dbReference type="Proteomes" id="UP000336166"/>
    </source>
</evidence>
<dbReference type="EMBL" id="AABAGT010000026">
    <property type="protein sequence ID" value="EAG0868365.1"/>
    <property type="molecule type" value="Genomic_DNA"/>
</dbReference>
<accession>A0A0B8R5Y7</accession>
<evidence type="ECO:0000313" key="5">
    <source>
        <dbReference type="EMBL" id="EAE1339412.1"/>
    </source>
</evidence>
<evidence type="ECO:0000313" key="24">
    <source>
        <dbReference type="EMBL" id="KAA9453172.1"/>
    </source>
</evidence>
<evidence type="ECO:0000313" key="12">
    <source>
        <dbReference type="EMBL" id="EAG9387793.1"/>
    </source>
</evidence>
<reference evidence="48 49" key="2">
    <citation type="journal article" date="2018" name="Genome Biol.">
        <title>SKESA: strategic k-mer extension for scrupulous assemblies.</title>
        <authorList>
            <person name="Souvorov A."/>
            <person name="Agarwala R."/>
            <person name="Lipman D.J."/>
        </authorList>
    </citation>
    <scope>NUCLEOTIDE SEQUENCE [LARGE SCALE GENOMIC DNA]</scope>
    <source>
        <strain evidence="20">09CEB371LM</strain>
        <strain evidence="23">2017-325981-023-01</strain>
        <strain evidence="21 48">CFIAFB20130012</strain>
        <strain evidence="22 50">DMG1500109</strain>
    </source>
</reference>
<reference evidence="24 36" key="3">
    <citation type="submission" date="2018-04" db="EMBL/GenBank/DDBJ databases">
        <title>Genome Analysis of a Prevalent Clone of Listeria monocytogenes Sequence Type 87 in China.</title>
        <authorList>
            <person name="Wang Y."/>
        </authorList>
    </citation>
    <scope>NUCLEOTIDE SEQUENCE [LARGE SCALE GENOMIC DNA]</scope>
    <source>
        <strain evidence="24 36">ICDC_LM1523</strain>
    </source>
</reference>
<evidence type="ECO:0000313" key="25">
    <source>
        <dbReference type="EMBL" id="NYA00713.1"/>
    </source>
</evidence>
<reference evidence="16 41" key="6">
    <citation type="submission" date="2019-04" db="EMBL/GenBank/DDBJ databases">
        <authorList>
            <consortium name="GenomeTrakr: Next Generation Sequencing Network for Food Pathogen Tracability"/>
        </authorList>
    </citation>
    <scope>NUCLEOTIDE SEQUENCE [LARGE SCALE GENOMIC DNA]</scope>
    <source>
        <strain evidence="3 31">CFSAN008042</strain>
        <strain evidence="10 42">CFSAN063727</strain>
        <strain evidence="5 32">FDA00006494</strain>
        <strain evidence="2 30">FDA00007096</strain>
        <strain evidence="4 34">FDA00008584</strain>
        <strain evidence="17 35">FLAG-51482A</strain>
        <strain evidence="16 41">LS1344</strain>
    </source>
</reference>
<evidence type="ECO:0000313" key="33">
    <source>
        <dbReference type="Proteomes" id="UP000393182"/>
    </source>
</evidence>
<dbReference type="Proteomes" id="UP000427828">
    <property type="component" value="Unassembled WGS sequence"/>
</dbReference>
<dbReference type="Proteomes" id="UP000467536">
    <property type="component" value="Unassembled WGS sequence"/>
</dbReference>
<dbReference type="EMBL" id="AALGDA010000011">
    <property type="protein sequence ID" value="ECY9782395.1"/>
    <property type="molecule type" value="Genomic_DNA"/>
</dbReference>
<evidence type="ECO:0000313" key="27">
    <source>
        <dbReference type="Proteomes" id="UP000272537"/>
    </source>
</evidence>
<dbReference type="EMBL" id="AAALRN010000001">
    <property type="protein sequence ID" value="EAD1184198.1"/>
    <property type="molecule type" value="Genomic_DNA"/>
</dbReference>
<reference evidence="26 27" key="1">
    <citation type="journal article" date="2018" name="BMC Genomics">
        <title>Genes significantly associated with lineage II food isolates of Listeria monocytogenes.</title>
        <authorList>
            <person name="Pirone-Davies C."/>
            <person name="Chen Y."/>
            <person name="Pightling A."/>
            <person name="Ryan G."/>
            <person name="Wang Y."/>
            <person name="Yao K."/>
            <person name="Hoffmann M."/>
            <person name="Allard M.W."/>
        </authorList>
    </citation>
    <scope>NUCLEOTIDE SEQUENCE [LARGE SCALE GENOMIC DNA]</scope>
    <source>
        <strain evidence="26 27">PNUSAL000550</strain>
    </source>
</reference>
<evidence type="ECO:0000313" key="38">
    <source>
        <dbReference type="Proteomes" id="UP000478682"/>
    </source>
</evidence>
<evidence type="ECO:0000313" key="45">
    <source>
        <dbReference type="Proteomes" id="UP000544530"/>
    </source>
</evidence>
<dbReference type="Proteomes" id="UP000489121">
    <property type="component" value="Unassembled WGS sequence"/>
</dbReference>
<dbReference type="KEGG" id="lmv:Y193_13025"/>
<dbReference type="Proteomes" id="UP000460224">
    <property type="component" value="Unassembled WGS sequence"/>
</dbReference>
<dbReference type="Proteomes" id="UP000379076">
    <property type="component" value="Unassembled WGS sequence"/>
</dbReference>
<evidence type="ECO:0000313" key="13">
    <source>
        <dbReference type="EMBL" id="EAG9518748.1"/>
    </source>
</evidence>
<dbReference type="EMBL" id="AABEMN010000003">
    <property type="protein sequence ID" value="EAG9518748.1"/>
    <property type="molecule type" value="Genomic_DNA"/>
</dbReference>
<evidence type="ECO:0000313" key="30">
    <source>
        <dbReference type="Proteomes" id="UP000365297"/>
    </source>
</evidence>
<dbReference type="Proteomes" id="UP000530452">
    <property type="component" value="Unassembled WGS sequence"/>
</dbReference>
<reference evidence="7 33" key="5">
    <citation type="submission" date="2019-03" db="EMBL/GenBank/DDBJ databases">
        <authorList>
            <person name="Ashton P.M."/>
            <person name="Dallman T."/>
            <person name="Nair S."/>
            <person name="De Pinna E."/>
            <person name="Peters T."/>
            <person name="Grant K."/>
        </authorList>
    </citation>
    <scope>NUCLEOTIDE SEQUENCE [LARGE SCALE GENOMIC DNA]</scope>
    <source>
        <strain evidence="14 44">282333</strain>
        <strain evidence="15 43">282352</strain>
        <strain evidence="13 46">289003</strain>
        <strain evidence="19 37">788324</strain>
        <strain evidence="7">RL15000286</strain>
    </source>
</reference>
<sequence length="116" mass="12685">MTISKIMEIGPLVPAFEEEKIVILFGPTATNELREISVIHEFQDVPNNALTKGNTLLIGEQAYTIEEVGSDANKNLEELGHISVYFRSGQNEVLPGAIVVSPEIFPTITVGDSIQF</sequence>
<evidence type="ECO:0000313" key="21">
    <source>
        <dbReference type="EMBL" id="HAB8398522.1"/>
    </source>
</evidence>
<evidence type="ECO:0000313" key="47">
    <source>
        <dbReference type="Proteomes" id="UP000548278"/>
    </source>
</evidence>
<evidence type="ECO:0000313" key="42">
    <source>
        <dbReference type="Proteomes" id="UP000528151"/>
    </source>
</evidence>
<dbReference type="EMBL" id="AAASLB010000001">
    <property type="protein sequence ID" value="EAE4940505.1"/>
    <property type="molecule type" value="Genomic_DNA"/>
</dbReference>
<evidence type="ECO:0000313" key="3">
    <source>
        <dbReference type="EMBL" id="EAC7479132.1"/>
    </source>
</evidence>
<dbReference type="EMBL" id="DABJAN010000001">
    <property type="protein sequence ID" value="HAJ9592042.1"/>
    <property type="molecule type" value="Genomic_DNA"/>
</dbReference>
<dbReference type="Proteomes" id="UP000544530">
    <property type="component" value="Unassembled WGS sequence"/>
</dbReference>
<dbReference type="PANTHER" id="PTHR40398">
    <property type="entry name" value="PTS SYSTEM GLUCITOL/SORBITOL-SPECIFIC EIIA COMPONENT"/>
    <property type="match status" value="1"/>
</dbReference>
<dbReference type="EMBL" id="DAAEEB010000005">
    <property type="protein sequence ID" value="HAA8053178.1"/>
    <property type="molecule type" value="Genomic_DNA"/>
</dbReference>
<evidence type="ECO:0000313" key="8">
    <source>
        <dbReference type="EMBL" id="EAG0868365.1"/>
    </source>
</evidence>
<reference evidence="40 47" key="7">
    <citation type="submission" date="2019-04" db="EMBL/GenBank/DDBJ databases">
        <authorList>
            <consortium name="GenomeTrakr network: Whole genome sequencing for foodborne pathogen traceback"/>
        </authorList>
    </citation>
    <scope>NUCLEOTIDE SEQUENCE [LARGE SCALE GENOMIC DNA]</scope>
    <source>
        <strain evidence="11 47">CFSAN004300</strain>
        <strain evidence="12 40">CFSAN072474</strain>
    </source>
</reference>
<evidence type="ECO:0000313" key="4">
    <source>
        <dbReference type="EMBL" id="EAD1184198.1"/>
    </source>
</evidence>
<dbReference type="Proteomes" id="UP000843775">
    <property type="component" value="Unassembled WGS sequence"/>
</dbReference>
<dbReference type="EMBL" id="AABATR010000001">
    <property type="protein sequence ID" value="EAG1892054.1"/>
    <property type="molecule type" value="Genomic_DNA"/>
</dbReference>
<dbReference type="Proteomes" id="UP000478682">
    <property type="component" value="Unassembled WGS sequence"/>
</dbReference>
<dbReference type="Proteomes" id="UP000528151">
    <property type="component" value="Unassembled WGS sequence"/>
</dbReference>
<evidence type="ECO:0000313" key="34">
    <source>
        <dbReference type="Proteomes" id="UP000403352"/>
    </source>
</evidence>
<dbReference type="Proteomes" id="UP000548278">
    <property type="component" value="Unassembled WGS sequence"/>
</dbReference>
<evidence type="ECO:0000313" key="43">
    <source>
        <dbReference type="Proteomes" id="UP000530452"/>
    </source>
</evidence>
<dbReference type="RefSeq" id="WP_003725446.1">
    <property type="nucleotide sequence ID" value="NC_021825.2"/>
</dbReference>
<dbReference type="PANTHER" id="PTHR40398:SF1">
    <property type="entry name" value="PTS SYSTEM GLUCITOL_SORBITOL-SPECIFIC EIIA COMPONENT"/>
    <property type="match status" value="1"/>
</dbReference>
<evidence type="ECO:0000313" key="2">
    <source>
        <dbReference type="EMBL" id="EAC5551066.1"/>
    </source>
</evidence>
<dbReference type="KEGG" id="lmok:CQ02_02940"/>
<reference evidence="25 45" key="9">
    <citation type="submission" date="2020-06" db="EMBL/GenBank/DDBJ databases">
        <title>Two Listeria outbreaks in Switzerland in 2018 and 2020.</title>
        <authorList>
            <person name="Stevens M.J.A."/>
            <person name="Bloemberg G."/>
            <person name="Nusch-Inderbinnen M."/>
            <person name="Stephan R."/>
        </authorList>
    </citation>
    <scope>NUCLEOTIDE SEQUENCE [LARGE SCALE GENOMIC DNA]</scope>
    <source>
        <strain evidence="25 45">N18-0707</strain>
    </source>
</reference>
<dbReference type="EMBL" id="QXLS01000001">
    <property type="protein sequence ID" value="RKA11158.1"/>
    <property type="molecule type" value="Genomic_DNA"/>
</dbReference>
<evidence type="ECO:0000256" key="1">
    <source>
        <dbReference type="PROSITE-ProRule" id="PRU00420"/>
    </source>
</evidence>
<feature type="modified residue" description="Phosphohistidine; by HPr" evidence="1">
    <location>
        <position position="40"/>
    </location>
</feature>
<dbReference type="InterPro" id="IPR036665">
    <property type="entry name" value="PTS_IIA_glucitol/sorbitol_sf"/>
</dbReference>
<dbReference type="OMA" id="DPMIILF"/>